<dbReference type="Pfam" id="PF00107">
    <property type="entry name" value="ADH_zinc_N"/>
    <property type="match status" value="1"/>
</dbReference>
<proteinExistence type="predicted"/>
<dbReference type="InterPro" id="IPR011032">
    <property type="entry name" value="GroES-like_sf"/>
</dbReference>
<dbReference type="Proteomes" id="UP000051957">
    <property type="component" value="Unassembled WGS sequence"/>
</dbReference>
<dbReference type="PATRIC" id="fig|1423784.4.peg.1514"/>
<keyword evidence="2" id="KW-0479">Metal-binding</keyword>
<name>A0A0R1Z5N3_9LACO</name>
<evidence type="ECO:0000259" key="4">
    <source>
        <dbReference type="SMART" id="SM00829"/>
    </source>
</evidence>
<organism evidence="5 6">
    <name type="scientific">Lentilactobacillus parabuchneri DSM 5707 = NBRC 107865</name>
    <dbReference type="NCBI Taxonomy" id="1423784"/>
    <lineage>
        <taxon>Bacteria</taxon>
        <taxon>Bacillati</taxon>
        <taxon>Bacillota</taxon>
        <taxon>Bacilli</taxon>
        <taxon>Lactobacillales</taxon>
        <taxon>Lactobacillaceae</taxon>
        <taxon>Lentilactobacillus</taxon>
    </lineage>
</organism>
<accession>A0A0R1Z5N3</accession>
<comment type="cofactor">
    <cofactor evidence="1">
        <name>Zn(2+)</name>
        <dbReference type="ChEBI" id="CHEBI:29105"/>
    </cofactor>
</comment>
<dbReference type="InterPro" id="IPR036291">
    <property type="entry name" value="NAD(P)-bd_dom_sf"/>
</dbReference>
<dbReference type="EMBL" id="AZGK01000003">
    <property type="protein sequence ID" value="KRM47049.1"/>
    <property type="molecule type" value="Genomic_DNA"/>
</dbReference>
<feature type="domain" description="Enoyl reductase (ER)" evidence="4">
    <location>
        <begin position="12"/>
        <end position="345"/>
    </location>
</feature>
<dbReference type="SUPFAM" id="SSF51735">
    <property type="entry name" value="NAD(P)-binding Rossmann-fold domains"/>
    <property type="match status" value="1"/>
</dbReference>
<dbReference type="SUPFAM" id="SSF50129">
    <property type="entry name" value="GroES-like"/>
    <property type="match status" value="1"/>
</dbReference>
<dbReference type="InterPro" id="IPR020843">
    <property type="entry name" value="ER"/>
</dbReference>
<dbReference type="Gene3D" id="3.90.180.10">
    <property type="entry name" value="Medium-chain alcohol dehydrogenases, catalytic domain"/>
    <property type="match status" value="1"/>
</dbReference>
<keyword evidence="3" id="KW-0862">Zinc</keyword>
<gene>
    <name evidence="5" type="ORF">FC51_GL001481</name>
</gene>
<dbReference type="PANTHER" id="PTHR42813:SF2">
    <property type="entry name" value="DEHYDROGENASE, ZINC-CONTAINING, PUTATIVE (AFU_ORTHOLOGUE AFUA_2G02810)-RELATED"/>
    <property type="match status" value="1"/>
</dbReference>
<dbReference type="SMART" id="SM00829">
    <property type="entry name" value="PKS_ER"/>
    <property type="match status" value="1"/>
</dbReference>
<dbReference type="PANTHER" id="PTHR42813">
    <property type="entry name" value="ZINC-TYPE ALCOHOL DEHYDROGENASE-LIKE"/>
    <property type="match status" value="1"/>
</dbReference>
<comment type="caution">
    <text evidence="5">The sequence shown here is derived from an EMBL/GenBank/DDBJ whole genome shotgun (WGS) entry which is preliminary data.</text>
</comment>
<dbReference type="InterPro" id="IPR013154">
    <property type="entry name" value="ADH-like_N"/>
</dbReference>
<protein>
    <submittedName>
        <fullName evidence="5">Alcohol dehydrogenase</fullName>
    </submittedName>
</protein>
<dbReference type="GO" id="GO:0046872">
    <property type="term" value="F:metal ion binding"/>
    <property type="evidence" value="ECO:0007669"/>
    <property type="project" value="UniProtKB-KW"/>
</dbReference>
<evidence type="ECO:0000313" key="6">
    <source>
        <dbReference type="Proteomes" id="UP000051957"/>
    </source>
</evidence>
<sequence length="349" mass="37261">MKMKSTLFVKPGKVEITEIDKPTIQADDDVILHIVRACVCGSDLWAYRGLEEKDANSENSGHEAIAIVDQVGKDITTVKPGDFVIAPFTHGCGHCAACRAGYEGSCQTHRDNFSSGYQAEYVRYQHAEWSLVKIPGHPEDYSDGMLNSLLSLADVMATGYHAARVANVKPGDTVVVVGDGAVGLCGVIAAQMRGASRIIAMSRHEDRQKLATEFGATDIVAERGDEAVAKVMALTNGAGADAVLECVGSELSTETAMNVARPGAIVGRVGLPHTKKSDPNSTFRRNLGVAGGPASVTTYDKSVLLKAVLDGEIHPGKVFTKRFSLDEIDDAYQAMTKREAIKSLVIVQN</sequence>
<dbReference type="Gene3D" id="3.40.50.720">
    <property type="entry name" value="NAD(P)-binding Rossmann-like Domain"/>
    <property type="match status" value="1"/>
</dbReference>
<dbReference type="Pfam" id="PF08240">
    <property type="entry name" value="ADH_N"/>
    <property type="match status" value="1"/>
</dbReference>
<reference evidence="5 6" key="1">
    <citation type="journal article" date="2015" name="Genome Announc.">
        <title>Expanding the biotechnology potential of lactobacilli through comparative genomics of 213 strains and associated genera.</title>
        <authorList>
            <person name="Sun Z."/>
            <person name="Harris H.M."/>
            <person name="McCann A."/>
            <person name="Guo C."/>
            <person name="Argimon S."/>
            <person name="Zhang W."/>
            <person name="Yang X."/>
            <person name="Jeffery I.B."/>
            <person name="Cooney J.C."/>
            <person name="Kagawa T.F."/>
            <person name="Liu W."/>
            <person name="Song Y."/>
            <person name="Salvetti E."/>
            <person name="Wrobel A."/>
            <person name="Rasinkangas P."/>
            <person name="Parkhill J."/>
            <person name="Rea M.C."/>
            <person name="O'Sullivan O."/>
            <person name="Ritari J."/>
            <person name="Douillard F.P."/>
            <person name="Paul Ross R."/>
            <person name="Yang R."/>
            <person name="Briner A.E."/>
            <person name="Felis G.E."/>
            <person name="de Vos W.M."/>
            <person name="Barrangou R."/>
            <person name="Klaenhammer T.R."/>
            <person name="Caufield P.W."/>
            <person name="Cui Y."/>
            <person name="Zhang H."/>
            <person name="O'Toole P.W."/>
        </authorList>
    </citation>
    <scope>NUCLEOTIDE SEQUENCE [LARGE SCALE GENOMIC DNA]</scope>
    <source>
        <strain evidence="5 6">DSM 5707</strain>
    </source>
</reference>
<evidence type="ECO:0000256" key="1">
    <source>
        <dbReference type="ARBA" id="ARBA00001947"/>
    </source>
</evidence>
<dbReference type="AlphaFoldDB" id="A0A0R1Z5N3"/>
<evidence type="ECO:0000256" key="3">
    <source>
        <dbReference type="ARBA" id="ARBA00022833"/>
    </source>
</evidence>
<dbReference type="GO" id="GO:0016491">
    <property type="term" value="F:oxidoreductase activity"/>
    <property type="evidence" value="ECO:0007669"/>
    <property type="project" value="InterPro"/>
</dbReference>
<dbReference type="InterPro" id="IPR013149">
    <property type="entry name" value="ADH-like_C"/>
</dbReference>
<evidence type="ECO:0000256" key="2">
    <source>
        <dbReference type="ARBA" id="ARBA00022723"/>
    </source>
</evidence>
<evidence type="ECO:0000313" key="5">
    <source>
        <dbReference type="EMBL" id="KRM47049.1"/>
    </source>
</evidence>